<feature type="region of interest" description="Disordered" evidence="2">
    <location>
        <begin position="213"/>
        <end position="240"/>
    </location>
</feature>
<dbReference type="AlphaFoldDB" id="A0AAV3PAX3"/>
<organism evidence="3 4">
    <name type="scientific">Lithospermum erythrorhizon</name>
    <name type="common">Purple gromwell</name>
    <name type="synonym">Lithospermum officinale var. erythrorhizon</name>
    <dbReference type="NCBI Taxonomy" id="34254"/>
    <lineage>
        <taxon>Eukaryota</taxon>
        <taxon>Viridiplantae</taxon>
        <taxon>Streptophyta</taxon>
        <taxon>Embryophyta</taxon>
        <taxon>Tracheophyta</taxon>
        <taxon>Spermatophyta</taxon>
        <taxon>Magnoliopsida</taxon>
        <taxon>eudicotyledons</taxon>
        <taxon>Gunneridae</taxon>
        <taxon>Pentapetalae</taxon>
        <taxon>asterids</taxon>
        <taxon>lamiids</taxon>
        <taxon>Boraginales</taxon>
        <taxon>Boraginaceae</taxon>
        <taxon>Boraginoideae</taxon>
        <taxon>Lithospermeae</taxon>
        <taxon>Lithospermum</taxon>
    </lineage>
</organism>
<comment type="caution">
    <text evidence="3">The sequence shown here is derived from an EMBL/GenBank/DDBJ whole genome shotgun (WGS) entry which is preliminary data.</text>
</comment>
<accession>A0AAV3PAX3</accession>
<evidence type="ECO:0000313" key="3">
    <source>
        <dbReference type="EMBL" id="GAA0147831.1"/>
    </source>
</evidence>
<feature type="compositionally biased region" description="Acidic residues" evidence="2">
    <location>
        <begin position="214"/>
        <end position="240"/>
    </location>
</feature>
<gene>
    <name evidence="3" type="ORF">LIER_07437</name>
</gene>
<protein>
    <submittedName>
        <fullName evidence="3">Uncharacterized protein</fullName>
    </submittedName>
</protein>
<sequence>MLYHRKPGKASPNRWHKYWFIVKDAFLEEVHSTFSTIHTTLEVEESPEIFERLNKLEDGFPKTLALDILCDPDVPIKAGLSKGVDNFPKLDLVILETCDEEVAQLKASLASMQKERDEALIKRDELAELCQKQRSERDGLLAAAQEAYEVYKSEVERLKRSNRELQVVNKDHEIYISVSQKMLKGYYDKVTGMEAQIKELHPLGEDYVVSLFEDLPEEEPADSEDASGSDSSEDEDGDES</sequence>
<feature type="coiled-coil region" evidence="1">
    <location>
        <begin position="95"/>
        <end position="168"/>
    </location>
</feature>
<evidence type="ECO:0000256" key="2">
    <source>
        <dbReference type="SAM" id="MobiDB-lite"/>
    </source>
</evidence>
<keyword evidence="1" id="KW-0175">Coiled coil</keyword>
<evidence type="ECO:0000313" key="4">
    <source>
        <dbReference type="Proteomes" id="UP001454036"/>
    </source>
</evidence>
<dbReference type="EMBL" id="BAABME010001146">
    <property type="protein sequence ID" value="GAA0147831.1"/>
    <property type="molecule type" value="Genomic_DNA"/>
</dbReference>
<dbReference type="Proteomes" id="UP001454036">
    <property type="component" value="Unassembled WGS sequence"/>
</dbReference>
<reference evidence="3 4" key="1">
    <citation type="submission" date="2024-01" db="EMBL/GenBank/DDBJ databases">
        <title>The complete chloroplast genome sequence of Lithospermum erythrorhizon: insights into the phylogenetic relationship among Boraginaceae species and the maternal lineages of purple gromwells.</title>
        <authorList>
            <person name="Okada T."/>
            <person name="Watanabe K."/>
        </authorList>
    </citation>
    <scope>NUCLEOTIDE SEQUENCE [LARGE SCALE GENOMIC DNA]</scope>
</reference>
<keyword evidence="4" id="KW-1185">Reference proteome</keyword>
<evidence type="ECO:0000256" key="1">
    <source>
        <dbReference type="SAM" id="Coils"/>
    </source>
</evidence>
<proteinExistence type="predicted"/>
<name>A0AAV3PAX3_LITER</name>